<gene>
    <name evidence="3" type="ORF">SAMN05444851_0383</name>
</gene>
<feature type="region of interest" description="Disordered" evidence="1">
    <location>
        <begin position="252"/>
        <end position="315"/>
    </location>
</feature>
<feature type="region of interest" description="Disordered" evidence="1">
    <location>
        <begin position="459"/>
        <end position="485"/>
    </location>
</feature>
<feature type="region of interest" description="Disordered" evidence="1">
    <location>
        <begin position="163"/>
        <end position="202"/>
    </location>
</feature>
<dbReference type="STRING" id="1173584.SAMN05444851_0383"/>
<feature type="compositionally biased region" description="Polar residues" evidence="1">
    <location>
        <begin position="175"/>
        <end position="184"/>
    </location>
</feature>
<name>A0A1I0MXH1_9RHOB</name>
<dbReference type="AlphaFoldDB" id="A0A1I0MXH1"/>
<organism evidence="3 4">
    <name type="scientific">Aliiroseovarius sediminilitoris</name>
    <dbReference type="NCBI Taxonomy" id="1173584"/>
    <lineage>
        <taxon>Bacteria</taxon>
        <taxon>Pseudomonadati</taxon>
        <taxon>Pseudomonadota</taxon>
        <taxon>Alphaproteobacteria</taxon>
        <taxon>Rhodobacterales</taxon>
        <taxon>Paracoccaceae</taxon>
        <taxon>Aliiroseovarius</taxon>
    </lineage>
</organism>
<dbReference type="Proteomes" id="UP000199650">
    <property type="component" value="Unassembled WGS sequence"/>
</dbReference>
<sequence>MQFNPAIQPIGPSDAEHRPSLRSAKLSTAPGVDTQTSISFSLGKDRSNIGSTMEPPAVARFLPPTTQAETAPIQVDPQTDLNSQNAEMTKPRDTNDRMMAGPKMPDAPRAAPTNVTAKPNLERDPDLPETPAQNEDEQSEAVTVPVFAPETAPAFVGLVGWNAGGPPGHSPASAIGSSPTNAYPSENPKPGTAAPVTHSPLASQDASTLSVTIPSDPIVTIVAAADTAVQTPPLVPDAKSAGPALASPIHQPIAGLPESNPVAATPAAAPHDSVKEGSRSRIANDPVQPIQQQSPLLDGSMRSETKAVTPQLPPSLSPLAASTSIGVSTPTKWSLDDPITAAEVFVASDDPLPDLSAPHLREAGQPAQLPRSASELPRLIATQLADAVRSNPDKPIELTLNPEELGRVRMSFQTEAASLNVILQVERPETLDLMRRHIEQLAQEMHELGYDKVSFSFQQQRQDTASNGQSLPTAQQLSTTRTDPVDPLETQDVVQVHVGGATGMDIRI</sequence>
<protein>
    <submittedName>
        <fullName evidence="3">Hook-length control protein FliK</fullName>
    </submittedName>
</protein>
<dbReference type="InterPro" id="IPR021136">
    <property type="entry name" value="Flagellar_hook_control-like_C"/>
</dbReference>
<dbReference type="EMBL" id="FOJB01000001">
    <property type="protein sequence ID" value="SEV92996.1"/>
    <property type="molecule type" value="Genomic_DNA"/>
</dbReference>
<dbReference type="Pfam" id="PF02120">
    <property type="entry name" value="Flg_hook"/>
    <property type="match status" value="1"/>
</dbReference>
<evidence type="ECO:0000259" key="2">
    <source>
        <dbReference type="Pfam" id="PF02120"/>
    </source>
</evidence>
<dbReference type="CDD" id="cd17470">
    <property type="entry name" value="T3SS_Flik_C"/>
    <property type="match status" value="1"/>
</dbReference>
<feature type="compositionally biased region" description="Polar residues" evidence="1">
    <location>
        <begin position="459"/>
        <end position="482"/>
    </location>
</feature>
<evidence type="ECO:0000256" key="1">
    <source>
        <dbReference type="SAM" id="MobiDB-lite"/>
    </source>
</evidence>
<evidence type="ECO:0000313" key="4">
    <source>
        <dbReference type="Proteomes" id="UP000199650"/>
    </source>
</evidence>
<proteinExistence type="predicted"/>
<accession>A0A1I0MXH1</accession>
<keyword evidence="4" id="KW-1185">Reference proteome</keyword>
<evidence type="ECO:0000313" key="3">
    <source>
        <dbReference type="EMBL" id="SEV92996.1"/>
    </source>
</evidence>
<dbReference type="InterPro" id="IPR038610">
    <property type="entry name" value="FliK-like_C_sf"/>
</dbReference>
<reference evidence="3 4" key="1">
    <citation type="submission" date="2016-10" db="EMBL/GenBank/DDBJ databases">
        <authorList>
            <person name="de Groot N.N."/>
        </authorList>
    </citation>
    <scope>NUCLEOTIDE SEQUENCE [LARGE SCALE GENOMIC DNA]</scope>
    <source>
        <strain evidence="3 4">DSM 29439</strain>
    </source>
</reference>
<feature type="region of interest" description="Disordered" evidence="1">
    <location>
        <begin position="1"/>
        <end position="141"/>
    </location>
</feature>
<feature type="domain" description="Flagellar hook-length control protein-like C-terminal" evidence="2">
    <location>
        <begin position="391"/>
        <end position="464"/>
    </location>
</feature>
<feature type="compositionally biased region" description="Polar residues" evidence="1">
    <location>
        <begin position="76"/>
        <end position="87"/>
    </location>
</feature>
<dbReference type="Gene3D" id="3.30.750.140">
    <property type="match status" value="1"/>
</dbReference>